<dbReference type="AlphaFoldDB" id="D3B492"/>
<comment type="similarity">
    <text evidence="2 8">Belongs to the glycosyl hydrolase 35 family.</text>
</comment>
<comment type="caution">
    <text evidence="11">The sequence shown here is derived from an EMBL/GenBank/DDBJ whole genome shotgun (WGS) entry which is preliminary data.</text>
</comment>
<accession>D3B492</accession>
<dbReference type="STRING" id="670386.D3B492"/>
<dbReference type="InParanoid" id="D3B492"/>
<name>D3B492_HETP5</name>
<reference evidence="11 12" key="1">
    <citation type="journal article" date="2011" name="Genome Res.">
        <title>Phylogeny-wide analysis of social amoeba genomes highlights ancient origins for complex intercellular communication.</title>
        <authorList>
            <person name="Heidel A.J."/>
            <person name="Lawal H.M."/>
            <person name="Felder M."/>
            <person name="Schilde C."/>
            <person name="Helps N.R."/>
            <person name="Tunggal B."/>
            <person name="Rivero F."/>
            <person name="John U."/>
            <person name="Schleicher M."/>
            <person name="Eichinger L."/>
            <person name="Platzer M."/>
            <person name="Noegel A.A."/>
            <person name="Schaap P."/>
            <person name="Gloeckner G."/>
        </authorList>
    </citation>
    <scope>NUCLEOTIDE SEQUENCE [LARGE SCALE GENOMIC DNA]</scope>
    <source>
        <strain evidence="12">ATCC 26659 / Pp 5 / PN500</strain>
    </source>
</reference>
<dbReference type="GeneID" id="31358737"/>
<dbReference type="EMBL" id="ADBJ01000010">
    <property type="protein sequence ID" value="EFA84140.1"/>
    <property type="molecule type" value="Genomic_DNA"/>
</dbReference>
<keyword evidence="5 7" id="KW-0378">Hydrolase</keyword>
<evidence type="ECO:0000256" key="4">
    <source>
        <dbReference type="ARBA" id="ARBA00022729"/>
    </source>
</evidence>
<dbReference type="SUPFAM" id="SSF51445">
    <property type="entry name" value="(Trans)glycosidases"/>
    <property type="match status" value="1"/>
</dbReference>
<keyword evidence="4" id="KW-0732">Signal</keyword>
<evidence type="ECO:0000256" key="8">
    <source>
        <dbReference type="RuleBase" id="RU003679"/>
    </source>
</evidence>
<dbReference type="Proteomes" id="UP000001396">
    <property type="component" value="Unassembled WGS sequence"/>
</dbReference>
<dbReference type="GO" id="GO:0004565">
    <property type="term" value="F:beta-galactosidase activity"/>
    <property type="evidence" value="ECO:0007669"/>
    <property type="project" value="UniProtKB-EC"/>
</dbReference>
<evidence type="ECO:0000256" key="6">
    <source>
        <dbReference type="ARBA" id="ARBA00023295"/>
    </source>
</evidence>
<evidence type="ECO:0000313" key="12">
    <source>
        <dbReference type="Proteomes" id="UP000001396"/>
    </source>
</evidence>
<dbReference type="FunFam" id="3.20.20.80:FF:000006">
    <property type="entry name" value="Beta-galactosidase"/>
    <property type="match status" value="1"/>
</dbReference>
<evidence type="ECO:0000313" key="11">
    <source>
        <dbReference type="EMBL" id="EFA84140.1"/>
    </source>
</evidence>
<organism evidence="11 12">
    <name type="scientific">Heterostelium pallidum (strain ATCC 26659 / Pp 5 / PN500)</name>
    <name type="common">Cellular slime mold</name>
    <name type="synonym">Polysphondylium pallidum</name>
    <dbReference type="NCBI Taxonomy" id="670386"/>
    <lineage>
        <taxon>Eukaryota</taxon>
        <taxon>Amoebozoa</taxon>
        <taxon>Evosea</taxon>
        <taxon>Eumycetozoa</taxon>
        <taxon>Dictyostelia</taxon>
        <taxon>Acytosteliales</taxon>
        <taxon>Acytosteliaceae</taxon>
        <taxon>Heterostelium</taxon>
    </lineage>
</organism>
<dbReference type="InterPro" id="IPR019801">
    <property type="entry name" value="Glyco_hydro_35_CS"/>
</dbReference>
<comment type="catalytic activity">
    <reaction evidence="1 7">
        <text>Hydrolysis of terminal non-reducing beta-D-galactose residues in beta-D-galactosides.</text>
        <dbReference type="EC" id="3.2.1.23"/>
    </reaction>
</comment>
<protein>
    <recommendedName>
        <fullName evidence="3 7">Beta-galactosidase</fullName>
        <ecNumber evidence="3 7">3.2.1.23</ecNumber>
    </recommendedName>
</protein>
<keyword evidence="9" id="KW-0472">Membrane</keyword>
<evidence type="ECO:0000256" key="7">
    <source>
        <dbReference type="RuleBase" id="RU000675"/>
    </source>
</evidence>
<keyword evidence="9" id="KW-1133">Transmembrane helix</keyword>
<dbReference type="InterPro" id="IPR031330">
    <property type="entry name" value="Gly_Hdrlase_35_cat"/>
</dbReference>
<dbReference type="PRINTS" id="PR00742">
    <property type="entry name" value="GLHYDRLASE35"/>
</dbReference>
<dbReference type="Gene3D" id="2.60.120.260">
    <property type="entry name" value="Galactose-binding domain-like"/>
    <property type="match status" value="1"/>
</dbReference>
<dbReference type="PROSITE" id="PS01182">
    <property type="entry name" value="GLYCOSYL_HYDROL_F35"/>
    <property type="match status" value="1"/>
</dbReference>
<dbReference type="Gene3D" id="3.20.20.80">
    <property type="entry name" value="Glycosidases"/>
    <property type="match status" value="1"/>
</dbReference>
<keyword evidence="9" id="KW-0812">Transmembrane</keyword>
<dbReference type="EC" id="3.2.1.23" evidence="3 7"/>
<feature type="transmembrane region" description="Helical" evidence="9">
    <location>
        <begin position="7"/>
        <end position="35"/>
    </location>
</feature>
<dbReference type="InterPro" id="IPR017853">
    <property type="entry name" value="GH"/>
</dbReference>
<proteinExistence type="inferred from homology"/>
<dbReference type="PANTHER" id="PTHR23421">
    <property type="entry name" value="BETA-GALACTOSIDASE RELATED"/>
    <property type="match status" value="1"/>
</dbReference>
<evidence type="ECO:0000259" key="10">
    <source>
        <dbReference type="Pfam" id="PF01301"/>
    </source>
</evidence>
<dbReference type="Pfam" id="PF01301">
    <property type="entry name" value="Glyco_hydro_35"/>
    <property type="match status" value="1"/>
</dbReference>
<sequence length="707" mass="81717">MLSNYCNLLMLILTTFCVLIILIILMIGFVVVGGIESPPTTLVVNNDGDTRLNNYKQYQDFYRNMNRVNGPFDQSLIAKAERRPVSKYKLATDPSSGALPFQNVSYKVTYDGRSLLINGERKLFVSGSVHYPRSTPTIWKKVLALSKNSGINMIDTYVFWDLHEPQRGVYNFEGNANLKHFLDLCQQNGLFVNLRIGPYICAEWNYGGLPIWLKDIPGIKMRDFNTQYMEEVERWMKFIVDYLHGYFAPQGGPIVLAQIENEYNWVQWRYQESGRKFAHWCADLANRLDIGIPWIMCQQDDIPTVINTCNGYYCHEWINFHWNNFKDQPPLFTENWSGWFNNWVNAVRHRPVADLLYSAARWFASGGALMNYYMWHGGTNFGRKSGPMIALSYDYDAPLNEYGNPRNPKYSQTRDFNKLILSLEDILLSQYPPTPIFLANNISVIHYRNGNNSASFIINSNENGNSKVMFEGRSYFSYAYSVQILKNYVSVFDSSQNPRNYTDTVVESEPNIPFANSIISKHVERFDFEESLYDNRLMEQLNLTKDETDYIWYTTMINHDQDGEILKVINKTDIVHVFVDSYYVGTIMSDSLAITGVPLGPSTLQLLHTKMGIQHYELHMENTKAGILGPVYYGDIEITNQMWGSKPFVSSEKVITDPIQSKFVRWSPLDRKPNEVFYSVPLTWYKFIFFIDSEAKLPTSLALDMSK</sequence>
<dbReference type="InterPro" id="IPR001944">
    <property type="entry name" value="Glycoside_Hdrlase_35"/>
</dbReference>
<dbReference type="GO" id="GO:0005975">
    <property type="term" value="P:carbohydrate metabolic process"/>
    <property type="evidence" value="ECO:0007669"/>
    <property type="project" value="InterPro"/>
</dbReference>
<evidence type="ECO:0000256" key="3">
    <source>
        <dbReference type="ARBA" id="ARBA00012756"/>
    </source>
</evidence>
<evidence type="ECO:0000256" key="5">
    <source>
        <dbReference type="ARBA" id="ARBA00022801"/>
    </source>
</evidence>
<gene>
    <name evidence="11" type="ORF">PPL_03214</name>
</gene>
<evidence type="ECO:0000256" key="2">
    <source>
        <dbReference type="ARBA" id="ARBA00009809"/>
    </source>
</evidence>
<keyword evidence="12" id="KW-1185">Reference proteome</keyword>
<dbReference type="RefSeq" id="XP_020436257.1">
    <property type="nucleotide sequence ID" value="XM_020574185.1"/>
</dbReference>
<keyword evidence="6 7" id="KW-0326">Glycosidase</keyword>
<evidence type="ECO:0000256" key="9">
    <source>
        <dbReference type="SAM" id="Phobius"/>
    </source>
</evidence>
<evidence type="ECO:0000256" key="1">
    <source>
        <dbReference type="ARBA" id="ARBA00001412"/>
    </source>
</evidence>
<feature type="domain" description="Glycoside hydrolase 35 catalytic" evidence="10">
    <location>
        <begin position="114"/>
        <end position="417"/>
    </location>
</feature>